<accession>A0AAF5DFM4</accession>
<dbReference type="AlphaFoldDB" id="A0AAF5DFM4"/>
<keyword evidence="1" id="KW-0472">Membrane</keyword>
<keyword evidence="2" id="KW-1185">Reference proteome</keyword>
<keyword evidence="1" id="KW-0812">Transmembrane</keyword>
<dbReference type="Proteomes" id="UP000035681">
    <property type="component" value="Unplaced"/>
</dbReference>
<evidence type="ECO:0000313" key="2">
    <source>
        <dbReference type="Proteomes" id="UP000035681"/>
    </source>
</evidence>
<reference evidence="3" key="1">
    <citation type="submission" date="2024-02" db="UniProtKB">
        <authorList>
            <consortium name="WormBaseParasite"/>
        </authorList>
    </citation>
    <scope>IDENTIFICATION</scope>
</reference>
<proteinExistence type="predicted"/>
<name>A0AAF5DFM4_STRER</name>
<sequence length="463" mass="54098">MWNRVFYNKGYSKLLSDLLKLPRNVKPTRTASIKSYFMKKSEKDLSNQVYISFLDYHNNSKWKKGKYVVYWPSYPSYNAIGNGHNTKIYHNISYRCYLSGLIYAMIRGIYNLKLKHISIVTDSQVLKFLIEKQLDYLEDNGILHYYEGEDESSRNFDLIKIICMLRKEIKLSCVLKKLTNSNNFNIPTFKILQHYEDIKLRKKEVVKRYENLVYGKKQTWYYINEKKEKIGSKESYYIFHPSIYKLLHKNTTRNAPVYYVCGVFYKKSMHGYIMKSIFQSFEDKVCIINSIIQEEARIKIVKLTSIVNCLETAIVLGKSEIIIVHDINFLSYGLENDWTNESGEPLPYKEFYHQIIELLSIINNIMLLYKLFYLFLIFILIKLSDSINCYECTSGKGQDCRTSASTCQYGLFGCVKITTYSGDGMFANNDRSIISEIRSCNVLPIGGVDACQQQTLLGIRILD</sequence>
<evidence type="ECO:0000256" key="1">
    <source>
        <dbReference type="SAM" id="Phobius"/>
    </source>
</evidence>
<dbReference type="WBParaSite" id="TCONS_00011422.p1">
    <property type="protein sequence ID" value="TCONS_00011422.p1"/>
    <property type="gene ID" value="XLOC_005811"/>
</dbReference>
<feature type="transmembrane region" description="Helical" evidence="1">
    <location>
        <begin position="361"/>
        <end position="381"/>
    </location>
</feature>
<protein>
    <submittedName>
        <fullName evidence="3">RNase H type-1 domain-containing protein</fullName>
    </submittedName>
</protein>
<organism evidence="2 3">
    <name type="scientific">Strongyloides stercoralis</name>
    <name type="common">Threadworm</name>
    <dbReference type="NCBI Taxonomy" id="6248"/>
    <lineage>
        <taxon>Eukaryota</taxon>
        <taxon>Metazoa</taxon>
        <taxon>Ecdysozoa</taxon>
        <taxon>Nematoda</taxon>
        <taxon>Chromadorea</taxon>
        <taxon>Rhabditida</taxon>
        <taxon>Tylenchina</taxon>
        <taxon>Panagrolaimomorpha</taxon>
        <taxon>Strongyloidoidea</taxon>
        <taxon>Strongyloididae</taxon>
        <taxon>Strongyloides</taxon>
    </lineage>
</organism>
<evidence type="ECO:0000313" key="3">
    <source>
        <dbReference type="WBParaSite" id="TCONS_00011422.p1"/>
    </source>
</evidence>
<keyword evidence="1" id="KW-1133">Transmembrane helix</keyword>